<gene>
    <name evidence="1" type="ORF">A9A59_2157</name>
</gene>
<protein>
    <submittedName>
        <fullName evidence="1">Uncharacterized protein</fullName>
    </submittedName>
</protein>
<organism evidence="1 2">
    <name type="scientific">Tepidiforma thermophila (strain KCTC 52669 / CGMCC 1.13589 / G233)</name>
    <dbReference type="NCBI Taxonomy" id="2761530"/>
    <lineage>
        <taxon>Bacteria</taxon>
        <taxon>Bacillati</taxon>
        <taxon>Chloroflexota</taxon>
        <taxon>Tepidiformia</taxon>
        <taxon>Tepidiformales</taxon>
        <taxon>Tepidiformaceae</taxon>
        <taxon>Tepidiforma</taxon>
    </lineage>
</organism>
<dbReference type="AlphaFoldDB" id="A0A2A9HGH8"/>
<name>A0A2A9HGH8_TEPT2</name>
<dbReference type="Proteomes" id="UP000223071">
    <property type="component" value="Unassembled WGS sequence"/>
</dbReference>
<dbReference type="EMBL" id="PDJQ01000001">
    <property type="protein sequence ID" value="PFG74908.1"/>
    <property type="molecule type" value="Genomic_DNA"/>
</dbReference>
<keyword evidence="2" id="KW-1185">Reference proteome</keyword>
<accession>A0A2A9HGH8</accession>
<comment type="caution">
    <text evidence="1">The sequence shown here is derived from an EMBL/GenBank/DDBJ whole genome shotgun (WGS) entry which is preliminary data.</text>
</comment>
<proteinExistence type="predicted"/>
<reference evidence="1 2" key="1">
    <citation type="submission" date="2017-09" db="EMBL/GenBank/DDBJ databases">
        <title>Sequencing the genomes of two abundant thermophiles in Great Basin hot springs: Thermocrinis jamiesonii and novel Chloroflexi Thermoflexus hugenholtzii.</title>
        <authorList>
            <person name="Hedlund B."/>
        </authorList>
    </citation>
    <scope>NUCLEOTIDE SEQUENCE [LARGE SCALE GENOMIC DNA]</scope>
    <source>
        <strain evidence="1 2">G233</strain>
    </source>
</reference>
<evidence type="ECO:0000313" key="2">
    <source>
        <dbReference type="Proteomes" id="UP000223071"/>
    </source>
</evidence>
<sequence length="229" mass="23914">MPDRGLRAIDGLAPMPFEAGPLEIAGRWVQVTFEVDRDAAMRWMPTDVTRPIPCYGRLLAVEGTSGGRPLRFAALALGGRFRMMPRNVLVEAVTADGSALPALAGPARAGDVRMDAESGGLVIAVTTAEGVLAEARLPAPYAIEPAMLRWDGWVVYAPNNGGTALAEALVEVRATAARLSKGATFAPGPSADRSSPWRQLRSLLPISACAVEGVLRVGPAAVPAPVLIG</sequence>
<dbReference type="RefSeq" id="WP_133117600.1">
    <property type="nucleotide sequence ID" value="NZ_PDJQ01000001.1"/>
</dbReference>
<evidence type="ECO:0000313" key="1">
    <source>
        <dbReference type="EMBL" id="PFG74908.1"/>
    </source>
</evidence>